<protein>
    <submittedName>
        <fullName evidence="4">Tetratricopeptide repeat protein</fullName>
    </submittedName>
</protein>
<accession>A0ABW3DT10</accession>
<dbReference type="Gene3D" id="3.40.50.980">
    <property type="match status" value="2"/>
</dbReference>
<feature type="region of interest" description="Disordered" evidence="1">
    <location>
        <begin position="1"/>
        <end position="31"/>
    </location>
</feature>
<proteinExistence type="predicted"/>
<dbReference type="InterPro" id="IPR013785">
    <property type="entry name" value="Aldolase_TIM"/>
</dbReference>
<dbReference type="Pfam" id="PF00501">
    <property type="entry name" value="AMP-binding"/>
    <property type="match status" value="1"/>
</dbReference>
<dbReference type="SUPFAM" id="SSF48452">
    <property type="entry name" value="TPR-like"/>
    <property type="match status" value="1"/>
</dbReference>
<keyword evidence="5" id="KW-1185">Reference proteome</keyword>
<dbReference type="Pfam" id="PF16918">
    <property type="entry name" value="PknG_TPR"/>
    <property type="match status" value="1"/>
</dbReference>
<evidence type="ECO:0000313" key="4">
    <source>
        <dbReference type="EMBL" id="MFD0886963.1"/>
    </source>
</evidence>
<dbReference type="Gene3D" id="1.25.40.10">
    <property type="entry name" value="Tetratricopeptide repeat domain"/>
    <property type="match status" value="1"/>
</dbReference>
<sequence>LTTRELASGVSGPETLLLDDVPRDGAAPPAPGTRVDEAAYMIFTSGSTGRPKGVVVTHAGLADLVETMTGQLGVGPGSRVLQFATLSFDTSVWEVAMALLTGATLVFVPQERRLGAPLGDFMAEKGVTHCTLPPSALAEIDEAGRCLEKAGAILGGGAPYDWRTAWHHGLLALAEGRVDLAWKRFDAVYTALPGEDAPKLALGFCAEHLGEPDRAARHYRAVWRRDRSQVSAAFGLARIHLDEGARREAVRGWAALPPQDRPDFASVNLSEPGFPGLWHDLRRLGVDVEAGVWSVDDAEALAATGLECARVLVEIIGGAEETAVSRARAVLGRLDELAVPGPRLLHGEEGPAWILVDEAGQLGLATRIGLEDVLHSPDGGPVEGNAHLVRLALARLGDRWMMEP</sequence>
<reference evidence="5" key="1">
    <citation type="journal article" date="2019" name="Int. J. Syst. Evol. Microbiol.">
        <title>The Global Catalogue of Microorganisms (GCM) 10K type strain sequencing project: providing services to taxonomists for standard genome sequencing and annotation.</title>
        <authorList>
            <consortium name="The Broad Institute Genomics Platform"/>
            <consortium name="The Broad Institute Genome Sequencing Center for Infectious Disease"/>
            <person name="Wu L."/>
            <person name="Ma J."/>
        </authorList>
    </citation>
    <scope>NUCLEOTIDE SEQUENCE [LARGE SCALE GENOMIC DNA]</scope>
    <source>
        <strain evidence="5">CCUG 62974</strain>
    </source>
</reference>
<feature type="domain" description="Protein kinase G tetratricopeptide repeat containing" evidence="3">
    <location>
        <begin position="158"/>
        <end position="258"/>
    </location>
</feature>
<dbReference type="Gene3D" id="3.20.20.70">
    <property type="entry name" value="Aldolase class I"/>
    <property type="match status" value="1"/>
</dbReference>
<comment type="caution">
    <text evidence="4">The sequence shown here is derived from an EMBL/GenBank/DDBJ whole genome shotgun (WGS) entry which is preliminary data.</text>
</comment>
<dbReference type="EMBL" id="JBHTHX010000767">
    <property type="protein sequence ID" value="MFD0886963.1"/>
    <property type="molecule type" value="Genomic_DNA"/>
</dbReference>
<gene>
    <name evidence="4" type="ORF">ACFQ08_20650</name>
</gene>
<dbReference type="Proteomes" id="UP001597024">
    <property type="component" value="Unassembled WGS sequence"/>
</dbReference>
<dbReference type="InterPro" id="IPR031636">
    <property type="entry name" value="PknG_TPR"/>
</dbReference>
<evidence type="ECO:0000256" key="1">
    <source>
        <dbReference type="SAM" id="MobiDB-lite"/>
    </source>
</evidence>
<evidence type="ECO:0000259" key="2">
    <source>
        <dbReference type="Pfam" id="PF00501"/>
    </source>
</evidence>
<name>A0ABW3DT10_9ACTN</name>
<dbReference type="InterPro" id="IPR000873">
    <property type="entry name" value="AMP-dep_synth/lig_dom"/>
</dbReference>
<evidence type="ECO:0000313" key="5">
    <source>
        <dbReference type="Proteomes" id="UP001597024"/>
    </source>
</evidence>
<dbReference type="InterPro" id="IPR011990">
    <property type="entry name" value="TPR-like_helical_dom_sf"/>
</dbReference>
<dbReference type="PANTHER" id="PTHR45527:SF1">
    <property type="entry name" value="FATTY ACID SYNTHASE"/>
    <property type="match status" value="1"/>
</dbReference>
<evidence type="ECO:0000259" key="3">
    <source>
        <dbReference type="Pfam" id="PF16918"/>
    </source>
</evidence>
<dbReference type="InterPro" id="IPR020845">
    <property type="entry name" value="AMP-binding_CS"/>
</dbReference>
<dbReference type="PANTHER" id="PTHR45527">
    <property type="entry name" value="NONRIBOSOMAL PEPTIDE SYNTHETASE"/>
    <property type="match status" value="1"/>
</dbReference>
<dbReference type="PROSITE" id="PS00455">
    <property type="entry name" value="AMP_BINDING"/>
    <property type="match status" value="1"/>
</dbReference>
<feature type="non-terminal residue" evidence="4">
    <location>
        <position position="1"/>
    </location>
</feature>
<organism evidence="4 5">
    <name type="scientific">Streptosporangium algeriense</name>
    <dbReference type="NCBI Taxonomy" id="1682748"/>
    <lineage>
        <taxon>Bacteria</taxon>
        <taxon>Bacillati</taxon>
        <taxon>Actinomycetota</taxon>
        <taxon>Actinomycetes</taxon>
        <taxon>Streptosporangiales</taxon>
        <taxon>Streptosporangiaceae</taxon>
        <taxon>Streptosporangium</taxon>
    </lineage>
</organism>
<feature type="domain" description="AMP-dependent synthetase/ligase" evidence="2">
    <location>
        <begin position="28"/>
        <end position="144"/>
    </location>
</feature>
<dbReference type="SUPFAM" id="SSF56801">
    <property type="entry name" value="Acetyl-CoA synthetase-like"/>
    <property type="match status" value="1"/>
</dbReference>